<dbReference type="RefSeq" id="WP_092721539.1">
    <property type="nucleotide sequence ID" value="NZ_FNNO01000001.1"/>
</dbReference>
<sequence>MKILTIVLLATFLTTGCTSKKELSREEAATLIKEGMKYPRVIDYDAYSSDPEFAKMAIDKGLEKEGLVTVQRTQKMGDVGKPLVEFTSKAQPYLLPTPEKDKAIHVQKVKLADEDLVEVTGITTTEDGKQAVAEYTTAYKNVSGFAPLTDINFNKINTRKANFTLYDDGWRLEKK</sequence>
<gene>
    <name evidence="1" type="ORF">SAMN05444410_101392</name>
</gene>
<protein>
    <submittedName>
        <fullName evidence="1">Uncharacterized protein</fullName>
    </submittedName>
</protein>
<keyword evidence="2" id="KW-1185">Reference proteome</keyword>
<dbReference type="AlphaFoldDB" id="A0A8X8I946"/>
<evidence type="ECO:0000313" key="1">
    <source>
        <dbReference type="EMBL" id="SDW16449.1"/>
    </source>
</evidence>
<name>A0A8X8I946_9BACT</name>
<comment type="caution">
    <text evidence="1">The sequence shown here is derived from an EMBL/GenBank/DDBJ whole genome shotgun (WGS) entry which is preliminary data.</text>
</comment>
<accession>A0A8X8I946</accession>
<reference evidence="1 2" key="1">
    <citation type="submission" date="2016-10" db="EMBL/GenBank/DDBJ databases">
        <authorList>
            <person name="Varghese N."/>
            <person name="Submissions S."/>
        </authorList>
    </citation>
    <scope>NUCLEOTIDE SEQUENCE [LARGE SCALE GENOMIC DNA]</scope>
    <source>
        <strain evidence="1 2">DSM 25353</strain>
    </source>
</reference>
<evidence type="ECO:0000313" key="2">
    <source>
        <dbReference type="Proteomes" id="UP000198711"/>
    </source>
</evidence>
<dbReference type="Proteomes" id="UP000198711">
    <property type="component" value="Unassembled WGS sequence"/>
</dbReference>
<dbReference type="EMBL" id="FNNO01000001">
    <property type="protein sequence ID" value="SDW16449.1"/>
    <property type="molecule type" value="Genomic_DNA"/>
</dbReference>
<dbReference type="PROSITE" id="PS51257">
    <property type="entry name" value="PROKAR_LIPOPROTEIN"/>
    <property type="match status" value="1"/>
</dbReference>
<proteinExistence type="predicted"/>
<organism evidence="1 2">
    <name type="scientific">Hydrobacter penzbergensis</name>
    <dbReference type="NCBI Taxonomy" id="1235997"/>
    <lineage>
        <taxon>Bacteria</taxon>
        <taxon>Pseudomonadati</taxon>
        <taxon>Bacteroidota</taxon>
        <taxon>Chitinophagia</taxon>
        <taxon>Chitinophagales</taxon>
        <taxon>Chitinophagaceae</taxon>
        <taxon>Hydrobacter</taxon>
    </lineage>
</organism>